<gene>
    <name evidence="1" type="ORF">DI626_00590</name>
</gene>
<reference evidence="1 2" key="1">
    <citation type="submission" date="2017-08" db="EMBL/GenBank/DDBJ databases">
        <title>Infants hospitalized years apart are colonized by the same room-sourced microbial strains.</title>
        <authorList>
            <person name="Brooks B."/>
            <person name="Olm M.R."/>
            <person name="Firek B.A."/>
            <person name="Baker R."/>
            <person name="Thomas B.C."/>
            <person name="Morowitz M.J."/>
            <person name="Banfield J.F."/>
        </authorList>
    </citation>
    <scope>NUCLEOTIDE SEQUENCE [LARGE SCALE GENOMIC DNA]</scope>
    <source>
        <strain evidence="1">S2_018_000_R2_104</strain>
    </source>
</reference>
<evidence type="ECO:0000313" key="2">
    <source>
        <dbReference type="Proteomes" id="UP000249557"/>
    </source>
</evidence>
<comment type="caution">
    <text evidence="1">The sequence shown here is derived from an EMBL/GenBank/DDBJ whole genome shotgun (WGS) entry which is preliminary data.</text>
</comment>
<dbReference type="AlphaFoldDB" id="A0A2W5C0W6"/>
<evidence type="ECO:0000313" key="1">
    <source>
        <dbReference type="EMBL" id="PZO88931.1"/>
    </source>
</evidence>
<dbReference type="EMBL" id="QFNK01000004">
    <property type="protein sequence ID" value="PZO88931.1"/>
    <property type="molecule type" value="Genomic_DNA"/>
</dbReference>
<sequence length="230" mass="26563">MSDATYPQSGDLIRANLPTYLNKGIPGDDARLCLVMALEVDEDKNKIEGYWVIRLSERLDVERRWDYRLKQKELADITDPALQRDYIIRTTRIDLIPATKEFLLTNDQETPQIYGRIVPIFWDSFLQKLQAGQTSKFDTESYGPREKLPHTVVVTGLNNDNVMADFDYETVISLIGLPEIAAKEEPRTPSRFAESFEKATAQMMKQWARQRRAIHEEIGNKTFQEPVLQP</sequence>
<dbReference type="Proteomes" id="UP000249557">
    <property type="component" value="Unassembled WGS sequence"/>
</dbReference>
<protein>
    <submittedName>
        <fullName evidence="1">Uncharacterized protein</fullName>
    </submittedName>
</protein>
<name>A0A2W5C0W6_9BACT</name>
<accession>A0A2W5C0W6</accession>
<organism evidence="1 2">
    <name type="scientific">Micavibrio aeruginosavorus</name>
    <dbReference type="NCBI Taxonomy" id="349221"/>
    <lineage>
        <taxon>Bacteria</taxon>
        <taxon>Pseudomonadati</taxon>
        <taxon>Bdellovibrionota</taxon>
        <taxon>Bdellovibrionia</taxon>
        <taxon>Bdellovibrionales</taxon>
        <taxon>Pseudobdellovibrionaceae</taxon>
        <taxon>Micavibrio</taxon>
    </lineage>
</organism>
<proteinExistence type="predicted"/>